<dbReference type="SMART" id="SM01120">
    <property type="entry name" value="Dak2"/>
    <property type="match status" value="1"/>
</dbReference>
<dbReference type="Pfam" id="PF21645">
    <property type="entry name" value="FakA-like_M"/>
    <property type="match status" value="1"/>
</dbReference>
<reference evidence="3" key="2">
    <citation type="submission" date="2021-04" db="EMBL/GenBank/DDBJ databases">
        <authorList>
            <person name="Gilroy R."/>
        </authorList>
    </citation>
    <scope>NUCLEOTIDE SEQUENCE</scope>
    <source>
        <strain evidence="3">1282</strain>
    </source>
</reference>
<dbReference type="Pfam" id="PF13684">
    <property type="entry name" value="FakA-like_C"/>
    <property type="match status" value="1"/>
</dbReference>
<dbReference type="PANTHER" id="PTHR33434">
    <property type="entry name" value="DEGV DOMAIN-CONTAINING PROTEIN DR_1986-RELATED"/>
    <property type="match status" value="1"/>
</dbReference>
<reference evidence="3" key="1">
    <citation type="journal article" date="2021" name="PeerJ">
        <title>Extensive microbial diversity within the chicken gut microbiome revealed by metagenomics and culture.</title>
        <authorList>
            <person name="Gilroy R."/>
            <person name="Ravi A."/>
            <person name="Getino M."/>
            <person name="Pursley I."/>
            <person name="Horton D.L."/>
            <person name="Alikhan N.F."/>
            <person name="Baker D."/>
            <person name="Gharbi K."/>
            <person name="Hall N."/>
            <person name="Watson M."/>
            <person name="Adriaenssens E.M."/>
            <person name="Foster-Nyarko E."/>
            <person name="Jarju S."/>
            <person name="Secka A."/>
            <person name="Antonio M."/>
            <person name="Oren A."/>
            <person name="Chaudhuri R.R."/>
            <person name="La Ragione R."/>
            <person name="Hildebrand F."/>
            <person name="Pallen M.J."/>
        </authorList>
    </citation>
    <scope>NUCLEOTIDE SEQUENCE</scope>
    <source>
        <strain evidence="3">1282</strain>
    </source>
</reference>
<feature type="region of interest" description="Disordered" evidence="1">
    <location>
        <begin position="311"/>
        <end position="339"/>
    </location>
</feature>
<dbReference type="GO" id="GO:0004371">
    <property type="term" value="F:glycerone kinase activity"/>
    <property type="evidence" value="ECO:0007669"/>
    <property type="project" value="InterPro"/>
</dbReference>
<dbReference type="SUPFAM" id="SSF101473">
    <property type="entry name" value="DhaL-like"/>
    <property type="match status" value="1"/>
</dbReference>
<evidence type="ECO:0000313" key="4">
    <source>
        <dbReference type="Proteomes" id="UP000823915"/>
    </source>
</evidence>
<dbReference type="EMBL" id="DXDU01000048">
    <property type="protein sequence ID" value="HIY26102.1"/>
    <property type="molecule type" value="Genomic_DNA"/>
</dbReference>
<dbReference type="InterPro" id="IPR019986">
    <property type="entry name" value="YloV-like"/>
</dbReference>
<gene>
    <name evidence="3" type="ORF">H9838_02900</name>
</gene>
<evidence type="ECO:0000259" key="2">
    <source>
        <dbReference type="PROSITE" id="PS51480"/>
    </source>
</evidence>
<dbReference type="NCBIfam" id="TIGR03599">
    <property type="entry name" value="YloV"/>
    <property type="match status" value="1"/>
</dbReference>
<protein>
    <submittedName>
        <fullName evidence="3">DAK2 domain-containing protein</fullName>
    </submittedName>
</protein>
<dbReference type="PANTHER" id="PTHR33434:SF4">
    <property type="entry name" value="PHOSPHATASE PROTEIN"/>
    <property type="match status" value="1"/>
</dbReference>
<dbReference type="Gene3D" id="1.25.40.340">
    <property type="match status" value="1"/>
</dbReference>
<feature type="compositionally biased region" description="Low complexity" evidence="1">
    <location>
        <begin position="318"/>
        <end position="328"/>
    </location>
</feature>
<dbReference type="InterPro" id="IPR050270">
    <property type="entry name" value="DegV_domain_contain"/>
</dbReference>
<dbReference type="AlphaFoldDB" id="A0A9D1YBX1"/>
<comment type="caution">
    <text evidence="3">The sequence shown here is derived from an EMBL/GenBank/DDBJ whole genome shotgun (WGS) entry which is preliminary data.</text>
</comment>
<dbReference type="Proteomes" id="UP000823915">
    <property type="component" value="Unassembled WGS sequence"/>
</dbReference>
<dbReference type="InterPro" id="IPR004007">
    <property type="entry name" value="DhaL_dom"/>
</dbReference>
<evidence type="ECO:0000313" key="3">
    <source>
        <dbReference type="EMBL" id="HIY26102.1"/>
    </source>
</evidence>
<dbReference type="GO" id="GO:0006071">
    <property type="term" value="P:glycerol metabolic process"/>
    <property type="evidence" value="ECO:0007669"/>
    <property type="project" value="InterPro"/>
</dbReference>
<evidence type="ECO:0000256" key="1">
    <source>
        <dbReference type="SAM" id="MobiDB-lite"/>
    </source>
</evidence>
<dbReference type="PROSITE" id="PS51480">
    <property type="entry name" value="DHAL"/>
    <property type="match status" value="1"/>
</dbReference>
<accession>A0A9D1YBX1</accession>
<dbReference type="InterPro" id="IPR033470">
    <property type="entry name" value="FakA-like_C"/>
</dbReference>
<sequence>MILGSQLKNAIISGSNNIAKHKKQVNDMNIFPVPDGDTGTNMSMTIGAAASELPAFDDDAPAGAVAKKAASLMLRGARGNSGVILSLLFRGIAKGLEGKDEASAQDLVDALDIGVDEAYKAVMKPTEGTMLTVARVAAERAREALENGSDDPVAVWDAACIGAAEALEQTPELLPVLKRAGVVDAGGQGVLLIFEGMLSVFRGGIIIESGLSEEEKAQETAEFFRNVAAEFDSEINFTYCTEFVVGRDPEIQKDPLDLRLFLETIGDCVVVVDDDEIIKTHVHTENPGDALQAALQYGQLLTVKIENMKEQHRKAAEENQAQKAAQPAAKEEKKALEPQAPTEELGFISVAAGDGLKSLFTDLGCANVVSGGQTMNPSTEDILEAVLATPAKKVFVLPNNKNIILAAEQTIPLATDREVIVLPTRTIPQGLSAMLAFDPDASAEENKEAMMEAAGNVDTGLVTFAARDSEFDGHNIRHGDILGLKNGKLEYIEKDPVSACVRVARSFTHKHTSFITLIYGEGITQEQAEEAKRILSGKISSDVEITLVEGGQPVYYFIISVE</sequence>
<proteinExistence type="predicted"/>
<dbReference type="Pfam" id="PF02734">
    <property type="entry name" value="Dak2"/>
    <property type="match status" value="1"/>
</dbReference>
<feature type="domain" description="DhaL" evidence="2">
    <location>
        <begin position="5"/>
        <end position="199"/>
    </location>
</feature>
<organism evidence="3 4">
    <name type="scientific">Candidatus Acutalibacter pullistercoris</name>
    <dbReference type="NCBI Taxonomy" id="2838418"/>
    <lineage>
        <taxon>Bacteria</taxon>
        <taxon>Bacillati</taxon>
        <taxon>Bacillota</taxon>
        <taxon>Clostridia</taxon>
        <taxon>Eubacteriales</taxon>
        <taxon>Acutalibacteraceae</taxon>
        <taxon>Acutalibacter</taxon>
    </lineage>
</organism>
<name>A0A9D1YBX1_9FIRM</name>
<dbReference type="SMART" id="SM01121">
    <property type="entry name" value="Dak1_2"/>
    <property type="match status" value="1"/>
</dbReference>
<dbReference type="InterPro" id="IPR036117">
    <property type="entry name" value="DhaL_dom_sf"/>
</dbReference>
<dbReference type="InterPro" id="IPR048394">
    <property type="entry name" value="FakA-like_M"/>
</dbReference>